<keyword evidence="9" id="KW-0472">Membrane</keyword>
<dbReference type="PANTHER" id="PTHR11690:SF248">
    <property type="entry name" value="PICKPOCKET 17, ISOFORM A"/>
    <property type="match status" value="1"/>
</dbReference>
<gene>
    <name evidence="14" type="ORF">HNY73_021959</name>
</gene>
<evidence type="ECO:0000313" key="15">
    <source>
        <dbReference type="Proteomes" id="UP000807504"/>
    </source>
</evidence>
<name>A0A8T0DZB7_ARGBR</name>
<sequence>MESKFRKVSFWRTKARFLFRILLAVGFLVQSWKFVEMYFQYPSTVELEVVQPSEVEMPAFTVCNINEIRSTPYCETYSEDCGSPDSDPEFCMDFHEYCHLVNNSKQVSRFRDVSRFRHLSRFEQQMFGHQYESFVSMCTVETDDEETNCTSDPILIPALSFSYEIPFNCYMMYSLHEKPDEEPLTVPVSTQIHLRLNLEVSEYHPSHLSRGAQLSIHSPYHVPSPISEGLFLNMGTVYRIYVRLAEKVLLPPPYKSSCTDYLTQWKENGGKGPVTEKMCKEKCKLEMSLRLYGCAERRIDYPHNETICEKPIPNFAKIAREECVPGCTSPCRMRRYEVQVQEANSEGSRRSCAKAAESDLSNFSKRKIILNSMNPYTRKDKRLRFCRYLQKCATLVHIIFENLEITTFTYTPRFEPIGILSFIGGYVGLWLGISLLTVPLFSDKAFFRHLSRYEQQVFGHQYRDLVNTCTIETDDEETECSSEPVLVPALSFSYEVPFNCFMIYSLHKKPNGKPLKVPVSTKFHLSLNLEVSEYHPSHLSRGAQLSIHSPYHVPSPVSEGLFLNMGTVYRIYVRLAEKNLLPPPYKSNCINYEKQWKENGGTGPVTEKMCKEKCKLEKSLDAYGCAERRIDYPHNKTICANPIFNFGRNTSFQCAKSCSSPCRMRRYEVQVQEADSEGSRMCYLSSHHFREFRNNDLHLYSKIRASWHPEFYRRLRGPLVRHLSADSVRFPGDVDIPLHRSSQKEVEQPEGEESSFRHP</sequence>
<dbReference type="Pfam" id="PF00858">
    <property type="entry name" value="ASC"/>
    <property type="match status" value="2"/>
</dbReference>
<dbReference type="EMBL" id="JABXBU010002231">
    <property type="protein sequence ID" value="KAF8763822.1"/>
    <property type="molecule type" value="Genomic_DNA"/>
</dbReference>
<evidence type="ECO:0000256" key="9">
    <source>
        <dbReference type="ARBA" id="ARBA00023136"/>
    </source>
</evidence>
<dbReference type="AlphaFoldDB" id="A0A8T0DZB7"/>
<organism evidence="14 15">
    <name type="scientific">Argiope bruennichi</name>
    <name type="common">Wasp spider</name>
    <name type="synonym">Aranea bruennichi</name>
    <dbReference type="NCBI Taxonomy" id="94029"/>
    <lineage>
        <taxon>Eukaryota</taxon>
        <taxon>Metazoa</taxon>
        <taxon>Ecdysozoa</taxon>
        <taxon>Arthropoda</taxon>
        <taxon>Chelicerata</taxon>
        <taxon>Arachnida</taxon>
        <taxon>Araneae</taxon>
        <taxon>Araneomorphae</taxon>
        <taxon>Entelegynae</taxon>
        <taxon>Araneoidea</taxon>
        <taxon>Araneidae</taxon>
        <taxon>Argiope</taxon>
    </lineage>
</organism>
<keyword evidence="4 12" id="KW-0894">Sodium channel</keyword>
<evidence type="ECO:0000256" key="1">
    <source>
        <dbReference type="ARBA" id="ARBA00004141"/>
    </source>
</evidence>
<proteinExistence type="inferred from homology"/>
<keyword evidence="10 12" id="KW-0739">Sodium transport</keyword>
<feature type="region of interest" description="Disordered" evidence="13">
    <location>
        <begin position="734"/>
        <end position="759"/>
    </location>
</feature>
<accession>A0A8T0DZB7</accession>
<dbReference type="Gene3D" id="1.10.287.770">
    <property type="entry name" value="YojJ-like"/>
    <property type="match status" value="1"/>
</dbReference>
<evidence type="ECO:0000256" key="5">
    <source>
        <dbReference type="ARBA" id="ARBA00022692"/>
    </source>
</evidence>
<keyword evidence="8 12" id="KW-0406">Ion transport</keyword>
<evidence type="ECO:0000256" key="12">
    <source>
        <dbReference type="RuleBase" id="RU000679"/>
    </source>
</evidence>
<keyword evidence="3 12" id="KW-0813">Transport</keyword>
<evidence type="ECO:0000256" key="7">
    <source>
        <dbReference type="ARBA" id="ARBA00023053"/>
    </source>
</evidence>
<keyword evidence="6" id="KW-1133">Transmembrane helix</keyword>
<dbReference type="GO" id="GO:0015280">
    <property type="term" value="F:ligand-gated sodium channel activity"/>
    <property type="evidence" value="ECO:0007669"/>
    <property type="project" value="TreeGrafter"/>
</dbReference>
<comment type="subcellular location">
    <subcellularLocation>
        <location evidence="1">Membrane</location>
        <topology evidence="1">Multi-pass membrane protein</topology>
    </subcellularLocation>
</comment>
<comment type="caution">
    <text evidence="14">The sequence shown here is derived from an EMBL/GenBank/DDBJ whole genome shotgun (WGS) entry which is preliminary data.</text>
</comment>
<dbReference type="GO" id="GO:0005886">
    <property type="term" value="C:plasma membrane"/>
    <property type="evidence" value="ECO:0007669"/>
    <property type="project" value="TreeGrafter"/>
</dbReference>
<dbReference type="Gene3D" id="2.60.470.10">
    <property type="entry name" value="Acid-sensing ion channels like domains"/>
    <property type="match status" value="2"/>
</dbReference>
<comment type="similarity">
    <text evidence="2 12">Belongs to the amiloride-sensitive sodium channel (TC 1.A.6) family.</text>
</comment>
<evidence type="ECO:0000313" key="14">
    <source>
        <dbReference type="EMBL" id="KAF8763822.1"/>
    </source>
</evidence>
<dbReference type="PRINTS" id="PR01078">
    <property type="entry name" value="AMINACHANNEL"/>
</dbReference>
<dbReference type="InterPro" id="IPR001873">
    <property type="entry name" value="ENaC"/>
</dbReference>
<dbReference type="PANTHER" id="PTHR11690">
    <property type="entry name" value="AMILORIDE-SENSITIVE SODIUM CHANNEL-RELATED"/>
    <property type="match status" value="1"/>
</dbReference>
<reference evidence="14" key="1">
    <citation type="journal article" date="2020" name="bioRxiv">
        <title>Chromosome-level reference genome of the European wasp spider Argiope bruennichi: a resource for studies on range expansion and evolutionary adaptation.</title>
        <authorList>
            <person name="Sheffer M.M."/>
            <person name="Hoppe A."/>
            <person name="Krehenwinkel H."/>
            <person name="Uhl G."/>
            <person name="Kuss A.W."/>
            <person name="Jensen L."/>
            <person name="Jensen C."/>
            <person name="Gillespie R.G."/>
            <person name="Hoff K.J."/>
            <person name="Prost S."/>
        </authorList>
    </citation>
    <scope>NUCLEOTIDE SEQUENCE</scope>
</reference>
<evidence type="ECO:0000256" key="3">
    <source>
        <dbReference type="ARBA" id="ARBA00022448"/>
    </source>
</evidence>
<evidence type="ECO:0000256" key="2">
    <source>
        <dbReference type="ARBA" id="ARBA00007193"/>
    </source>
</evidence>
<dbReference type="Proteomes" id="UP000807504">
    <property type="component" value="Unassembled WGS sequence"/>
</dbReference>
<keyword evidence="15" id="KW-1185">Reference proteome</keyword>
<evidence type="ECO:0000256" key="11">
    <source>
        <dbReference type="ARBA" id="ARBA00023303"/>
    </source>
</evidence>
<reference evidence="14" key="2">
    <citation type="submission" date="2020-06" db="EMBL/GenBank/DDBJ databases">
        <authorList>
            <person name="Sheffer M."/>
        </authorList>
    </citation>
    <scope>NUCLEOTIDE SEQUENCE</scope>
</reference>
<keyword evidence="7" id="KW-0915">Sodium</keyword>
<evidence type="ECO:0000256" key="13">
    <source>
        <dbReference type="SAM" id="MobiDB-lite"/>
    </source>
</evidence>
<evidence type="ECO:0000256" key="4">
    <source>
        <dbReference type="ARBA" id="ARBA00022461"/>
    </source>
</evidence>
<feature type="compositionally biased region" description="Basic and acidic residues" evidence="13">
    <location>
        <begin position="736"/>
        <end position="747"/>
    </location>
</feature>
<evidence type="ECO:0000256" key="8">
    <source>
        <dbReference type="ARBA" id="ARBA00023065"/>
    </source>
</evidence>
<protein>
    <submittedName>
        <fullName evidence="14">Uncharacterized protein</fullName>
    </submittedName>
</protein>
<keyword evidence="5 12" id="KW-0812">Transmembrane</keyword>
<evidence type="ECO:0000256" key="10">
    <source>
        <dbReference type="ARBA" id="ARBA00023201"/>
    </source>
</evidence>
<evidence type="ECO:0000256" key="6">
    <source>
        <dbReference type="ARBA" id="ARBA00022989"/>
    </source>
</evidence>
<keyword evidence="11 12" id="KW-0407">Ion channel</keyword>